<protein>
    <recommendedName>
        <fullName evidence="4">DUF2280 domain-containing protein</fullName>
    </recommendedName>
</protein>
<dbReference type="EMBL" id="LFZS01000026">
    <property type="protein sequence ID" value="ONN51820.1"/>
    <property type="molecule type" value="Genomic_DNA"/>
</dbReference>
<evidence type="ECO:0000256" key="1">
    <source>
        <dbReference type="SAM" id="MobiDB-lite"/>
    </source>
</evidence>
<feature type="region of interest" description="Disordered" evidence="1">
    <location>
        <begin position="123"/>
        <end position="154"/>
    </location>
</feature>
<dbReference type="AlphaFoldDB" id="A0A1V2UQ18"/>
<evidence type="ECO:0000313" key="2">
    <source>
        <dbReference type="EMBL" id="ONN51820.1"/>
    </source>
</evidence>
<accession>A0A1V2UQ18</accession>
<organism evidence="2 3">
    <name type="scientific">Acinetobacter genomosp. 33YU</name>
    <dbReference type="NCBI Taxonomy" id="1675530"/>
    <lineage>
        <taxon>Bacteria</taxon>
        <taxon>Pseudomonadati</taxon>
        <taxon>Pseudomonadota</taxon>
        <taxon>Gammaproteobacteria</taxon>
        <taxon>Moraxellales</taxon>
        <taxon>Moraxellaceae</taxon>
        <taxon>Acinetobacter</taxon>
    </lineage>
</organism>
<dbReference type="InterPro" id="IPR018738">
    <property type="entry name" value="DUF2280"/>
</dbReference>
<gene>
    <name evidence="2" type="ORF">AC058_18365</name>
</gene>
<dbReference type="Pfam" id="PF10045">
    <property type="entry name" value="DUF2280"/>
    <property type="match status" value="1"/>
</dbReference>
<sequence length="171" mass="19338">MARLNKRVKLYIVRSLATYETPTETVKGVQEEFGITVTKQQCEAYDPTKKTGQDLSEELKTEFYRVRKEMNDNLSAIPIANIAYRLKRLQRFIDHEQFKENPVIVPSLLEQAAKEVGGLYTNRKEITGAGGGPVKTENTEKAPEAKPVFTPEELKDLTPQELSRLAINGKL</sequence>
<name>A0A1V2UQ18_9GAMM</name>
<comment type="caution">
    <text evidence="2">The sequence shown here is derived from an EMBL/GenBank/DDBJ whole genome shotgun (WGS) entry which is preliminary data.</text>
</comment>
<dbReference type="Proteomes" id="UP000189376">
    <property type="component" value="Unassembled WGS sequence"/>
</dbReference>
<proteinExistence type="predicted"/>
<evidence type="ECO:0000313" key="3">
    <source>
        <dbReference type="Proteomes" id="UP000189376"/>
    </source>
</evidence>
<evidence type="ECO:0008006" key="4">
    <source>
        <dbReference type="Google" id="ProtNLM"/>
    </source>
</evidence>
<reference evidence="2 3" key="1">
    <citation type="submission" date="2015-07" db="EMBL/GenBank/DDBJ databases">
        <title>Acinetobacter yuneri, a novel member of Acinetobacter calcoaceticus-Acinetobacter baumannii complex isolated from clinical specimen.</title>
        <authorList>
            <person name="Yu Y."/>
        </authorList>
    </citation>
    <scope>NUCLEOTIDE SEQUENCE [LARGE SCALE GENOMIC DNA]</scope>
    <source>
        <strain evidence="2 3">A362</strain>
    </source>
</reference>
<keyword evidence="3" id="KW-1185">Reference proteome</keyword>
<dbReference type="RefSeq" id="WP_077170174.1">
    <property type="nucleotide sequence ID" value="NZ_LFZS01000026.1"/>
</dbReference>